<protein>
    <submittedName>
        <fullName evidence="1">Uncharacterized protein</fullName>
    </submittedName>
</protein>
<dbReference type="EMBL" id="UINC01138204">
    <property type="protein sequence ID" value="SVD23999.1"/>
    <property type="molecule type" value="Genomic_DNA"/>
</dbReference>
<evidence type="ECO:0000313" key="1">
    <source>
        <dbReference type="EMBL" id="SVD23999.1"/>
    </source>
</evidence>
<accession>A0A382TPI6</accession>
<gene>
    <name evidence="1" type="ORF">METZ01_LOCUS376853</name>
</gene>
<feature type="non-terminal residue" evidence="1">
    <location>
        <position position="35"/>
    </location>
</feature>
<name>A0A382TPI6_9ZZZZ</name>
<sequence length="35" mass="3775">MIKKQTYVIASGLVLLLATVCLNLSPDSSARLKRA</sequence>
<reference evidence="1" key="1">
    <citation type="submission" date="2018-05" db="EMBL/GenBank/DDBJ databases">
        <authorList>
            <person name="Lanie J.A."/>
            <person name="Ng W.-L."/>
            <person name="Kazmierczak K.M."/>
            <person name="Andrzejewski T.M."/>
            <person name="Davidsen T.M."/>
            <person name="Wayne K.J."/>
            <person name="Tettelin H."/>
            <person name="Glass J.I."/>
            <person name="Rusch D."/>
            <person name="Podicherti R."/>
            <person name="Tsui H.-C.T."/>
            <person name="Winkler M.E."/>
        </authorList>
    </citation>
    <scope>NUCLEOTIDE SEQUENCE</scope>
</reference>
<proteinExistence type="predicted"/>
<dbReference type="AlphaFoldDB" id="A0A382TPI6"/>
<organism evidence="1">
    <name type="scientific">marine metagenome</name>
    <dbReference type="NCBI Taxonomy" id="408172"/>
    <lineage>
        <taxon>unclassified sequences</taxon>
        <taxon>metagenomes</taxon>
        <taxon>ecological metagenomes</taxon>
    </lineage>
</organism>